<dbReference type="CDD" id="cd19946">
    <property type="entry name" value="GlpA-like_Fer2_BFD-like"/>
    <property type="match status" value="1"/>
</dbReference>
<evidence type="ECO:0000313" key="7">
    <source>
        <dbReference type="EMBL" id="BEH00888.1"/>
    </source>
</evidence>
<accession>A0AAN0K5R6</accession>
<gene>
    <name evidence="7" type="primary">glpA</name>
    <name evidence="7" type="ORF">brsh051_01690</name>
</gene>
<dbReference type="GO" id="GO:0050660">
    <property type="term" value="F:flavin adenine dinucleotide binding"/>
    <property type="evidence" value="ECO:0007669"/>
    <property type="project" value="InterPro"/>
</dbReference>
<dbReference type="InterPro" id="IPR006076">
    <property type="entry name" value="FAD-dep_OxRdtase"/>
</dbReference>
<evidence type="ECO:0000313" key="8">
    <source>
        <dbReference type="Proteomes" id="UP001431656"/>
    </source>
</evidence>
<dbReference type="PROSITE" id="PS00978">
    <property type="entry name" value="FAD_G3PDH_2"/>
    <property type="match status" value="1"/>
</dbReference>
<evidence type="ECO:0000256" key="2">
    <source>
        <dbReference type="ARBA" id="ARBA00007330"/>
    </source>
</evidence>
<dbReference type="Pfam" id="PF01266">
    <property type="entry name" value="DAO"/>
    <property type="match status" value="1"/>
</dbReference>
<comment type="cofactor">
    <cofactor evidence="1">
        <name>FAD</name>
        <dbReference type="ChEBI" id="CHEBI:57692"/>
    </cofactor>
</comment>
<keyword evidence="3" id="KW-0285">Flavoprotein</keyword>
<dbReference type="GO" id="GO:0005886">
    <property type="term" value="C:plasma membrane"/>
    <property type="evidence" value="ECO:0007669"/>
    <property type="project" value="InterPro"/>
</dbReference>
<dbReference type="AlphaFoldDB" id="A0AAN0K5R6"/>
<evidence type="ECO:0000259" key="6">
    <source>
        <dbReference type="Pfam" id="PF01266"/>
    </source>
</evidence>
<comment type="similarity">
    <text evidence="2">Belongs to the FAD-dependent glycerol-3-phosphate dehydrogenase family.</text>
</comment>
<dbReference type="PANTHER" id="PTHR11985">
    <property type="entry name" value="GLYCEROL-3-PHOSPHATE DEHYDROGENASE"/>
    <property type="match status" value="1"/>
</dbReference>
<protein>
    <submittedName>
        <fullName evidence="7">Anaerobic glycerol-3-phosphate dehydrogenase subunit GlpA</fullName>
    </submittedName>
</protein>
<dbReference type="GO" id="GO:0009331">
    <property type="term" value="C:glycerol-3-phosphate dehydrogenase (FAD) complex"/>
    <property type="evidence" value="ECO:0007669"/>
    <property type="project" value="InterPro"/>
</dbReference>
<feature type="domain" description="FAD dependent oxidoreductase" evidence="6">
    <location>
        <begin position="7"/>
        <end position="356"/>
    </location>
</feature>
<sequence length="548" mass="59506">MRTYDCDVVVVGGGSTGAGVVRDVAMRGYSAILVDRADLGQGTTGRYHGLLHSGGRYVVSDPHSATECAEENAIVTRIHASAVEATGGLFVSTPEDDLAFSDDFLAGCHKTGVPVEEISVATALKREPRVNPGIRRAFLVEDGTVDGWQMVWGAARSAQEYGAQILTYHAVVGIEMTGSSVSAVRCIDRRSGEDVTISCRFVINAAGAWSHHIAEMAGCHDVEVVPGRGIMIAMNHRLVNTVINRCTYPADGDILVPVHTVAIIGTTDVRAEDPDELPIPADEVQQMLDCGEILIPGFRQARALHAWSGARPLVKDSRVSAQDTRHMSRGMSILDHQSRDGVSGILTIAGGKLTTYRLMAKNIVDRMCEQLGEERECRTADEAVPGSTPGETYQVTHRLHDREADRRDDQIICECELMSRTMLTDALHADPQASMDDLRRHLRLGMGPCQGGFCSLRATGIACAEGVIDAELANARLHEFLAHRWIGLWPILYGDQVRQTALNEWIFQGLLDVEHLPEPKVVLEPVPLGVAAQSLQSTTEPETTEAVR</sequence>
<evidence type="ECO:0000256" key="4">
    <source>
        <dbReference type="ARBA" id="ARBA00022827"/>
    </source>
</evidence>
<dbReference type="Proteomes" id="UP001431656">
    <property type="component" value="Chromosome"/>
</dbReference>
<dbReference type="GO" id="GO:0046168">
    <property type="term" value="P:glycerol-3-phosphate catabolic process"/>
    <property type="evidence" value="ECO:0007669"/>
    <property type="project" value="TreeGrafter"/>
</dbReference>
<dbReference type="RefSeq" id="WP_286266664.1">
    <property type="nucleotide sequence ID" value="NZ_AP028056.1"/>
</dbReference>
<dbReference type="InterPro" id="IPR017752">
    <property type="entry name" value="G3P_DH_GlpA_su"/>
</dbReference>
<dbReference type="Gene3D" id="3.50.50.60">
    <property type="entry name" value="FAD/NAD(P)-binding domain"/>
    <property type="match status" value="3"/>
</dbReference>
<dbReference type="SUPFAM" id="SSF54373">
    <property type="entry name" value="FAD-linked reductases, C-terminal domain"/>
    <property type="match status" value="1"/>
</dbReference>
<evidence type="ECO:0000256" key="3">
    <source>
        <dbReference type="ARBA" id="ARBA00022630"/>
    </source>
</evidence>
<dbReference type="PRINTS" id="PR01001">
    <property type="entry name" value="FADG3PDH"/>
</dbReference>
<dbReference type="KEGG" id="broo:brsh051_01690"/>
<dbReference type="SUPFAM" id="SSF51905">
    <property type="entry name" value="FAD/NAD(P)-binding domain"/>
    <property type="match status" value="1"/>
</dbReference>
<dbReference type="EMBL" id="AP028056">
    <property type="protein sequence ID" value="BEH00888.1"/>
    <property type="molecule type" value="Genomic_DNA"/>
</dbReference>
<reference evidence="7" key="1">
    <citation type="journal article" date="2024" name="Int. J. Syst. Evol. Microbiol.">
        <title>Brooklawnia propionicigenes sp. nov., a facultatively anaerobic, propionate-producing bacterium isolated from a methanogenic reactor treating waste from cattle farms.</title>
        <authorList>
            <person name="Akita Y."/>
            <person name="Ueki A."/>
            <person name="Tonouchi A."/>
            <person name="Sugawara Y."/>
            <person name="Honma S."/>
            <person name="Kaku N."/>
            <person name="Ueki K."/>
        </authorList>
    </citation>
    <scope>NUCLEOTIDE SEQUENCE</scope>
    <source>
        <strain evidence="7">SH051</strain>
    </source>
</reference>
<dbReference type="InterPro" id="IPR041854">
    <property type="entry name" value="BFD-like_2Fe2S-bd_dom_sf"/>
</dbReference>
<dbReference type="InterPro" id="IPR000447">
    <property type="entry name" value="G3P_DH_FAD-dep"/>
</dbReference>
<dbReference type="NCBIfam" id="NF008313">
    <property type="entry name" value="PRK11101.1"/>
    <property type="match status" value="1"/>
</dbReference>
<dbReference type="PANTHER" id="PTHR11985:SF35">
    <property type="entry name" value="ANAEROBIC GLYCEROL-3-PHOSPHATE DEHYDROGENASE SUBUNIT A"/>
    <property type="match status" value="1"/>
</dbReference>
<dbReference type="GO" id="GO:0004368">
    <property type="term" value="F:glycerol-3-phosphate dehydrogenase (quinone) activity"/>
    <property type="evidence" value="ECO:0007669"/>
    <property type="project" value="InterPro"/>
</dbReference>
<dbReference type="InterPro" id="IPR036188">
    <property type="entry name" value="FAD/NAD-bd_sf"/>
</dbReference>
<organism evidence="7 8">
    <name type="scientific">Brooklawnia propionicigenes</name>
    <dbReference type="NCBI Taxonomy" id="3041175"/>
    <lineage>
        <taxon>Bacteria</taxon>
        <taxon>Bacillati</taxon>
        <taxon>Actinomycetota</taxon>
        <taxon>Actinomycetes</taxon>
        <taxon>Propionibacteriales</taxon>
        <taxon>Propionibacteriaceae</taxon>
        <taxon>Brooklawnia</taxon>
    </lineage>
</organism>
<dbReference type="Gene3D" id="1.10.10.1100">
    <property type="entry name" value="BFD-like [2Fe-2S]-binding domain"/>
    <property type="match status" value="1"/>
</dbReference>
<keyword evidence="4" id="KW-0274">FAD</keyword>
<name>A0AAN0K5R6_9ACTN</name>
<keyword evidence="8" id="KW-1185">Reference proteome</keyword>
<evidence type="ECO:0000256" key="1">
    <source>
        <dbReference type="ARBA" id="ARBA00001974"/>
    </source>
</evidence>
<dbReference type="NCBIfam" id="TIGR03377">
    <property type="entry name" value="glycerol3P_GlpA"/>
    <property type="match status" value="1"/>
</dbReference>
<keyword evidence="5" id="KW-0560">Oxidoreductase</keyword>
<dbReference type="GO" id="GO:0046174">
    <property type="term" value="P:polyol catabolic process"/>
    <property type="evidence" value="ECO:0007669"/>
    <property type="project" value="InterPro"/>
</dbReference>
<evidence type="ECO:0000256" key="5">
    <source>
        <dbReference type="ARBA" id="ARBA00023002"/>
    </source>
</evidence>
<dbReference type="GO" id="GO:0010181">
    <property type="term" value="F:FMN binding"/>
    <property type="evidence" value="ECO:0007669"/>
    <property type="project" value="InterPro"/>
</dbReference>
<proteinExistence type="inferred from homology"/>